<name>A0A2G5B9W1_COERN</name>
<feature type="compositionally biased region" description="Polar residues" evidence="4">
    <location>
        <begin position="198"/>
        <end position="215"/>
    </location>
</feature>
<dbReference type="GO" id="GO:0003924">
    <property type="term" value="F:GTPase activity"/>
    <property type="evidence" value="ECO:0007669"/>
    <property type="project" value="InterPro"/>
</dbReference>
<evidence type="ECO:0000256" key="3">
    <source>
        <dbReference type="ARBA" id="ARBA00023134"/>
    </source>
</evidence>
<evidence type="ECO:0000256" key="1">
    <source>
        <dbReference type="ARBA" id="ARBA00006270"/>
    </source>
</evidence>
<dbReference type="NCBIfam" id="TIGR00231">
    <property type="entry name" value="small_GTP"/>
    <property type="match status" value="1"/>
</dbReference>
<dbReference type="SMART" id="SM00174">
    <property type="entry name" value="RHO"/>
    <property type="match status" value="1"/>
</dbReference>
<dbReference type="EMBL" id="KZ303504">
    <property type="protein sequence ID" value="PIA15806.1"/>
    <property type="molecule type" value="Genomic_DNA"/>
</dbReference>
<dbReference type="InterPro" id="IPR050209">
    <property type="entry name" value="Rab_GTPases_membrane_traffic"/>
</dbReference>
<dbReference type="CDD" id="cd00154">
    <property type="entry name" value="Rab"/>
    <property type="match status" value="1"/>
</dbReference>
<proteinExistence type="inferred from homology"/>
<reference evidence="5 6" key="1">
    <citation type="journal article" date="2015" name="Genome Biol. Evol.">
        <title>Phylogenomic analyses indicate that early fungi evolved digesting cell walls of algal ancestors of land plants.</title>
        <authorList>
            <person name="Chang Y."/>
            <person name="Wang S."/>
            <person name="Sekimoto S."/>
            <person name="Aerts A.L."/>
            <person name="Choi C."/>
            <person name="Clum A."/>
            <person name="LaButti K.M."/>
            <person name="Lindquist E.A."/>
            <person name="Yee Ngan C."/>
            <person name="Ohm R.A."/>
            <person name="Salamov A.A."/>
            <person name="Grigoriev I.V."/>
            <person name="Spatafora J.W."/>
            <person name="Berbee M.L."/>
        </authorList>
    </citation>
    <scope>NUCLEOTIDE SEQUENCE [LARGE SCALE GENOMIC DNA]</scope>
    <source>
        <strain evidence="5 6">NRRL 1564</strain>
    </source>
</reference>
<evidence type="ECO:0000256" key="4">
    <source>
        <dbReference type="SAM" id="MobiDB-lite"/>
    </source>
</evidence>
<dbReference type="PROSITE" id="PS51421">
    <property type="entry name" value="RAS"/>
    <property type="match status" value="1"/>
</dbReference>
<dbReference type="SMART" id="SM00176">
    <property type="entry name" value="RAN"/>
    <property type="match status" value="1"/>
</dbReference>
<dbReference type="SUPFAM" id="SSF52540">
    <property type="entry name" value="P-loop containing nucleoside triphosphate hydrolases"/>
    <property type="match status" value="1"/>
</dbReference>
<sequence length="228" mass="25379">MVAIYNYSYIAKFIFIGDMGCGKSSLLRKFTEGDFSERTNHTIGVEFGTKIIKVGDERVKIQAWDTAGQERFRSVTRSYYRGSIGTILVYDITNRESFEDLDKWIIDAQQLTPTHSIFVLVGNKADREQLREVDYKEGEAYAKKNGMVFFEASAKTGEKVDTIFYDLVSQILNMVNDGTVDPALPDSGVQCMKPQHARASTSSTSGTQPVNIGNRNTARFSVGSASCC</sequence>
<dbReference type="STRING" id="763665.A0A2G5B9W1"/>
<dbReference type="InterPro" id="IPR027417">
    <property type="entry name" value="P-loop_NTPase"/>
</dbReference>
<dbReference type="OrthoDB" id="9989112at2759"/>
<keyword evidence="3" id="KW-0342">GTP-binding</keyword>
<dbReference type="SMART" id="SM00175">
    <property type="entry name" value="RAB"/>
    <property type="match status" value="1"/>
</dbReference>
<evidence type="ECO:0000313" key="6">
    <source>
        <dbReference type="Proteomes" id="UP000242474"/>
    </source>
</evidence>
<protein>
    <submittedName>
        <fullName evidence="5">Rab family small GTPase</fullName>
    </submittedName>
</protein>
<dbReference type="PANTHER" id="PTHR47979">
    <property type="entry name" value="DRAB11-RELATED"/>
    <property type="match status" value="1"/>
</dbReference>
<dbReference type="AlphaFoldDB" id="A0A2G5B9W1"/>
<dbReference type="FunFam" id="3.40.50.300:FF:001072">
    <property type="entry name" value="Rab family GTPase"/>
    <property type="match status" value="1"/>
</dbReference>
<dbReference type="Proteomes" id="UP000242474">
    <property type="component" value="Unassembled WGS sequence"/>
</dbReference>
<keyword evidence="2" id="KW-0547">Nucleotide-binding</keyword>
<dbReference type="GO" id="GO:0005525">
    <property type="term" value="F:GTP binding"/>
    <property type="evidence" value="ECO:0007669"/>
    <property type="project" value="UniProtKB-KW"/>
</dbReference>
<dbReference type="Pfam" id="PF00071">
    <property type="entry name" value="Ras"/>
    <property type="match status" value="1"/>
</dbReference>
<evidence type="ECO:0000313" key="5">
    <source>
        <dbReference type="EMBL" id="PIA15806.1"/>
    </source>
</evidence>
<dbReference type="PRINTS" id="PR00449">
    <property type="entry name" value="RASTRNSFRMNG"/>
</dbReference>
<gene>
    <name evidence="5" type="ORF">COEREDRAFT_81741</name>
</gene>
<feature type="region of interest" description="Disordered" evidence="4">
    <location>
        <begin position="194"/>
        <end position="215"/>
    </location>
</feature>
<dbReference type="Gene3D" id="3.40.50.300">
    <property type="entry name" value="P-loop containing nucleotide triphosphate hydrolases"/>
    <property type="match status" value="1"/>
</dbReference>
<dbReference type="InterPro" id="IPR005225">
    <property type="entry name" value="Small_GTP-bd"/>
</dbReference>
<dbReference type="SMART" id="SM00173">
    <property type="entry name" value="RAS"/>
    <property type="match status" value="1"/>
</dbReference>
<dbReference type="InterPro" id="IPR001806">
    <property type="entry name" value="Small_GTPase"/>
</dbReference>
<organism evidence="5 6">
    <name type="scientific">Coemansia reversa (strain ATCC 12441 / NRRL 1564)</name>
    <dbReference type="NCBI Taxonomy" id="763665"/>
    <lineage>
        <taxon>Eukaryota</taxon>
        <taxon>Fungi</taxon>
        <taxon>Fungi incertae sedis</taxon>
        <taxon>Zoopagomycota</taxon>
        <taxon>Kickxellomycotina</taxon>
        <taxon>Kickxellomycetes</taxon>
        <taxon>Kickxellales</taxon>
        <taxon>Kickxellaceae</taxon>
        <taxon>Coemansia</taxon>
    </lineage>
</organism>
<comment type="similarity">
    <text evidence="1">Belongs to the small GTPase superfamily. Rab family.</text>
</comment>
<keyword evidence="6" id="KW-1185">Reference proteome</keyword>
<evidence type="ECO:0000256" key="2">
    <source>
        <dbReference type="ARBA" id="ARBA00022741"/>
    </source>
</evidence>
<accession>A0A2G5B9W1</accession>
<dbReference type="PROSITE" id="PS51419">
    <property type="entry name" value="RAB"/>
    <property type="match status" value="1"/>
</dbReference>